<organism evidence="1 2">
    <name type="scientific">Mycena alexandri</name>
    <dbReference type="NCBI Taxonomy" id="1745969"/>
    <lineage>
        <taxon>Eukaryota</taxon>
        <taxon>Fungi</taxon>
        <taxon>Dikarya</taxon>
        <taxon>Basidiomycota</taxon>
        <taxon>Agaricomycotina</taxon>
        <taxon>Agaricomycetes</taxon>
        <taxon>Agaricomycetidae</taxon>
        <taxon>Agaricales</taxon>
        <taxon>Marasmiineae</taxon>
        <taxon>Mycenaceae</taxon>
        <taxon>Mycena</taxon>
    </lineage>
</organism>
<keyword evidence="2" id="KW-1185">Reference proteome</keyword>
<comment type="caution">
    <text evidence="1">The sequence shown here is derived from an EMBL/GenBank/DDBJ whole genome shotgun (WGS) entry which is preliminary data.</text>
</comment>
<reference evidence="1" key="1">
    <citation type="submission" date="2023-03" db="EMBL/GenBank/DDBJ databases">
        <title>Massive genome expansion in bonnet fungi (Mycena s.s.) driven by repeated elements and novel gene families across ecological guilds.</title>
        <authorList>
            <consortium name="Lawrence Berkeley National Laboratory"/>
            <person name="Harder C.B."/>
            <person name="Miyauchi S."/>
            <person name="Viragh M."/>
            <person name="Kuo A."/>
            <person name="Thoen E."/>
            <person name="Andreopoulos B."/>
            <person name="Lu D."/>
            <person name="Skrede I."/>
            <person name="Drula E."/>
            <person name="Henrissat B."/>
            <person name="Morin E."/>
            <person name="Kohler A."/>
            <person name="Barry K."/>
            <person name="LaButti K."/>
            <person name="Morin E."/>
            <person name="Salamov A."/>
            <person name="Lipzen A."/>
            <person name="Mereny Z."/>
            <person name="Hegedus B."/>
            <person name="Baldrian P."/>
            <person name="Stursova M."/>
            <person name="Weitz H."/>
            <person name="Taylor A."/>
            <person name="Grigoriev I.V."/>
            <person name="Nagy L.G."/>
            <person name="Martin F."/>
            <person name="Kauserud H."/>
        </authorList>
    </citation>
    <scope>NUCLEOTIDE SEQUENCE</scope>
    <source>
        <strain evidence="1">CBHHK200</strain>
    </source>
</reference>
<sequence length="281" mass="31708">MSADGFRFPLDMEREIFETAAAVNPQTIPTLLRVCHRIHAWLEPLLYMVVIATKDDDPVFNAVRHKSPAFLQNAVRHVFLASDAIEAATKHLLPNSSGITSLFLDAEVDLSLFDVLANTRVRRLNLSVPPSPHDQWAQSILKQPMFLSISHLDLYKDNSTHSNWDDWSLLASLPALTHLCFSKTLSVLILNNVLAECPRLRAVITAFWAEGEEDKALLFAGGLATNDPRAVVMAPSEYKEDWERGIRGGEDFWVRAEIFVAKKRAREIQKDQYFLPDSLLC</sequence>
<dbReference type="AlphaFoldDB" id="A0AAD6WLP8"/>
<evidence type="ECO:0000313" key="1">
    <source>
        <dbReference type="EMBL" id="KAJ7015846.1"/>
    </source>
</evidence>
<accession>A0AAD6WLP8</accession>
<dbReference type="Proteomes" id="UP001218188">
    <property type="component" value="Unassembled WGS sequence"/>
</dbReference>
<evidence type="ECO:0000313" key="2">
    <source>
        <dbReference type="Proteomes" id="UP001218188"/>
    </source>
</evidence>
<protein>
    <submittedName>
        <fullName evidence="1">Uncharacterized protein</fullName>
    </submittedName>
</protein>
<proteinExistence type="predicted"/>
<gene>
    <name evidence="1" type="ORF">C8F04DRAFT_1171182</name>
</gene>
<name>A0AAD6WLP8_9AGAR</name>
<dbReference type="EMBL" id="JARJCM010000827">
    <property type="protein sequence ID" value="KAJ7015846.1"/>
    <property type="molecule type" value="Genomic_DNA"/>
</dbReference>